<feature type="domain" description="DUF1330" evidence="1">
    <location>
        <begin position="3"/>
        <end position="96"/>
    </location>
</feature>
<dbReference type="RefSeq" id="WP_270043885.1">
    <property type="nucleotide sequence ID" value="NZ_JAPDOD010000036.1"/>
</dbReference>
<dbReference type="Proteomes" id="UP001149140">
    <property type="component" value="Unassembled WGS sequence"/>
</dbReference>
<dbReference type="InterPro" id="IPR010753">
    <property type="entry name" value="DUF1330"/>
</dbReference>
<evidence type="ECO:0000313" key="3">
    <source>
        <dbReference type="Proteomes" id="UP001149140"/>
    </source>
</evidence>
<dbReference type="InterPro" id="IPR011008">
    <property type="entry name" value="Dimeric_a/b-barrel"/>
</dbReference>
<gene>
    <name evidence="2" type="ORF">OM076_30475</name>
</gene>
<dbReference type="EMBL" id="JAPDOD010000036">
    <property type="protein sequence ID" value="MDA0164632.1"/>
    <property type="molecule type" value="Genomic_DNA"/>
</dbReference>
<dbReference type="Pfam" id="PF07045">
    <property type="entry name" value="DUF1330"/>
    <property type="match status" value="1"/>
</dbReference>
<evidence type="ECO:0000313" key="2">
    <source>
        <dbReference type="EMBL" id="MDA0164632.1"/>
    </source>
</evidence>
<reference evidence="2" key="1">
    <citation type="submission" date="2022-10" db="EMBL/GenBank/DDBJ databases">
        <title>The WGS of Solirubrobacter ginsenosidimutans DSM 21036.</title>
        <authorList>
            <person name="Jiang Z."/>
        </authorList>
    </citation>
    <scope>NUCLEOTIDE SEQUENCE</scope>
    <source>
        <strain evidence="2">DSM 21036</strain>
    </source>
</reference>
<dbReference type="Gene3D" id="3.30.70.100">
    <property type="match status" value="1"/>
</dbReference>
<protein>
    <submittedName>
        <fullName evidence="2">DUF1330 domain-containing protein</fullName>
    </submittedName>
</protein>
<keyword evidence="3" id="KW-1185">Reference proteome</keyword>
<dbReference type="SUPFAM" id="SSF54909">
    <property type="entry name" value="Dimeric alpha+beta barrel"/>
    <property type="match status" value="1"/>
</dbReference>
<sequence length="96" mass="10214">MPKAYWISSYRAINDTDKMAAYAALAKPALESAGGTFIARGMPAAVYELGENERVTLIEWDSVEQAIAAHDGPAYQAALAALGDGAERDIRIVEGV</sequence>
<comment type="caution">
    <text evidence="2">The sequence shown here is derived from an EMBL/GenBank/DDBJ whole genome shotgun (WGS) entry which is preliminary data.</text>
</comment>
<accession>A0A9X3N0M0</accession>
<proteinExistence type="predicted"/>
<evidence type="ECO:0000259" key="1">
    <source>
        <dbReference type="Pfam" id="PF07045"/>
    </source>
</evidence>
<name>A0A9X3N0M0_9ACTN</name>
<dbReference type="AlphaFoldDB" id="A0A9X3N0M0"/>
<organism evidence="2 3">
    <name type="scientific">Solirubrobacter ginsenosidimutans</name>
    <dbReference type="NCBI Taxonomy" id="490573"/>
    <lineage>
        <taxon>Bacteria</taxon>
        <taxon>Bacillati</taxon>
        <taxon>Actinomycetota</taxon>
        <taxon>Thermoleophilia</taxon>
        <taxon>Solirubrobacterales</taxon>
        <taxon>Solirubrobacteraceae</taxon>
        <taxon>Solirubrobacter</taxon>
    </lineage>
</organism>